<evidence type="ECO:0000259" key="1">
    <source>
        <dbReference type="PROSITE" id="PS51704"/>
    </source>
</evidence>
<protein>
    <submittedName>
        <fullName evidence="2">Glycerophosphoryl diester phosphodiesterase</fullName>
    </submittedName>
</protein>
<dbReference type="Proteomes" id="UP000198615">
    <property type="component" value="Unassembled WGS sequence"/>
</dbReference>
<dbReference type="RefSeq" id="WP_093150239.1">
    <property type="nucleotide sequence ID" value="NZ_FNBW01000006.1"/>
</dbReference>
<comment type="caution">
    <text evidence="2">The sequence shown here is derived from an EMBL/GenBank/DDBJ whole genome shotgun (WGS) entry which is preliminary data.</text>
</comment>
<organism evidence="2 3">
    <name type="scientific">Thalassobaculum litoreum DSM 18839</name>
    <dbReference type="NCBI Taxonomy" id="1123362"/>
    <lineage>
        <taxon>Bacteria</taxon>
        <taxon>Pseudomonadati</taxon>
        <taxon>Pseudomonadota</taxon>
        <taxon>Alphaproteobacteria</taxon>
        <taxon>Rhodospirillales</taxon>
        <taxon>Thalassobaculaceae</taxon>
        <taxon>Thalassobaculum</taxon>
    </lineage>
</organism>
<proteinExistence type="predicted"/>
<keyword evidence="3" id="KW-1185">Reference proteome</keyword>
<dbReference type="OrthoDB" id="9787897at2"/>
<sequence>MPARPFTPPRLIGHRGAKALAPENTLGSIRAAKAAGATWVEIDAKLAGDGVPVLMHDASLDRTTDVQGPVVARGSAELATVDAGNGEGVPTLAQCLALCREIGLGLDLEIKPDAGTGSATARAVLAVLAAEGWGPEDPIVITSFSRNALRVVRDAAPDYIRGLLLTGRPADWREAARDLAVDAVIPGTKDVHGPEDVTAIVAGGWIPMVYTVNDPQRARELYDWGMVSIVTDDPPALLGL</sequence>
<accession>A0A8G2BHJ0</accession>
<dbReference type="Pfam" id="PF03009">
    <property type="entry name" value="GDPD"/>
    <property type="match status" value="1"/>
</dbReference>
<reference evidence="2 3" key="1">
    <citation type="submission" date="2016-10" db="EMBL/GenBank/DDBJ databases">
        <authorList>
            <person name="Varghese N."/>
            <person name="Submissions S."/>
        </authorList>
    </citation>
    <scope>NUCLEOTIDE SEQUENCE [LARGE SCALE GENOMIC DNA]</scope>
    <source>
        <strain evidence="2 3">DSM 18839</strain>
    </source>
</reference>
<dbReference type="InterPro" id="IPR017946">
    <property type="entry name" value="PLC-like_Pdiesterase_TIM-brl"/>
</dbReference>
<dbReference type="Gene3D" id="3.20.20.190">
    <property type="entry name" value="Phosphatidylinositol (PI) phosphodiesterase"/>
    <property type="match status" value="1"/>
</dbReference>
<name>A0A8G2BHJ0_9PROT</name>
<dbReference type="PROSITE" id="PS51704">
    <property type="entry name" value="GP_PDE"/>
    <property type="match status" value="1"/>
</dbReference>
<dbReference type="GO" id="GO:0008081">
    <property type="term" value="F:phosphoric diester hydrolase activity"/>
    <property type="evidence" value="ECO:0007669"/>
    <property type="project" value="InterPro"/>
</dbReference>
<dbReference type="GO" id="GO:0006629">
    <property type="term" value="P:lipid metabolic process"/>
    <property type="evidence" value="ECO:0007669"/>
    <property type="project" value="InterPro"/>
</dbReference>
<dbReference type="PANTHER" id="PTHR46211:SF1">
    <property type="entry name" value="GLYCEROPHOSPHODIESTER PHOSPHODIESTERASE, CYTOPLASMIC"/>
    <property type="match status" value="1"/>
</dbReference>
<evidence type="ECO:0000313" key="2">
    <source>
        <dbReference type="EMBL" id="SDF75339.1"/>
    </source>
</evidence>
<dbReference type="SUPFAM" id="SSF51695">
    <property type="entry name" value="PLC-like phosphodiesterases"/>
    <property type="match status" value="1"/>
</dbReference>
<dbReference type="PANTHER" id="PTHR46211">
    <property type="entry name" value="GLYCEROPHOSPHORYL DIESTER PHOSPHODIESTERASE"/>
    <property type="match status" value="1"/>
</dbReference>
<dbReference type="InterPro" id="IPR030395">
    <property type="entry name" value="GP_PDE_dom"/>
</dbReference>
<dbReference type="EMBL" id="FNBW01000006">
    <property type="protein sequence ID" value="SDF75339.1"/>
    <property type="molecule type" value="Genomic_DNA"/>
</dbReference>
<dbReference type="AlphaFoldDB" id="A0A8G2BHJ0"/>
<gene>
    <name evidence="2" type="ORF">SAMN05660686_02200</name>
</gene>
<evidence type="ECO:0000313" key="3">
    <source>
        <dbReference type="Proteomes" id="UP000198615"/>
    </source>
</evidence>
<feature type="domain" description="GP-PDE" evidence="1">
    <location>
        <begin position="9"/>
        <end position="240"/>
    </location>
</feature>